<dbReference type="Pfam" id="PF01427">
    <property type="entry name" value="Peptidase_M15"/>
    <property type="match status" value="2"/>
</dbReference>
<comment type="similarity">
    <text evidence="9 10">Belongs to the peptidase M15D family.</text>
</comment>
<gene>
    <name evidence="12" type="primary">pcgL</name>
    <name evidence="9" type="synonym">ddpX</name>
    <name evidence="12" type="ORF">GCM10010981_18690</name>
</gene>
<dbReference type="SUPFAM" id="SSF55166">
    <property type="entry name" value="Hedgehog/DD-peptidase"/>
    <property type="match status" value="1"/>
</dbReference>
<comment type="function">
    <text evidence="9 10">Catalyzes hydrolysis of the D-alanyl-D-alanine dipeptide.</text>
</comment>
<evidence type="ECO:0000256" key="3">
    <source>
        <dbReference type="ARBA" id="ARBA00022723"/>
    </source>
</evidence>
<dbReference type="Proteomes" id="UP000620046">
    <property type="component" value="Unassembled WGS sequence"/>
</dbReference>
<keyword evidence="5 9" id="KW-0862">Zinc</keyword>
<feature type="site" description="Transition state stabilizer" evidence="9">
    <location>
        <position position="104"/>
    </location>
</feature>
<comment type="cofactor">
    <cofactor evidence="9">
        <name>Zn(2+)</name>
        <dbReference type="ChEBI" id="CHEBI:29105"/>
    </cofactor>
    <text evidence="9">Binds 1 zinc ion per subunit.</text>
</comment>
<protein>
    <recommendedName>
        <fullName evidence="9 10">D-alanyl-D-alanine dipeptidase</fullName>
        <shortName evidence="9 10">D-Ala-D-Ala dipeptidase</shortName>
        <ecNumber evidence="9 10">3.4.13.22</ecNumber>
    </recommendedName>
</protein>
<keyword evidence="11" id="KW-0732">Signal</keyword>
<evidence type="ECO:0000256" key="9">
    <source>
        <dbReference type="HAMAP-Rule" id="MF_01924"/>
    </source>
</evidence>
<feature type="chain" id="PRO_5045590270" description="D-alanyl-D-alanine dipeptidase" evidence="11">
    <location>
        <begin position="24"/>
        <end position="262"/>
    </location>
</feature>
<evidence type="ECO:0000256" key="4">
    <source>
        <dbReference type="ARBA" id="ARBA00022801"/>
    </source>
</evidence>
<sequence>MIAKHVAVLVSMMMGLVPVASIAADQAFKVVAQRPANIVDVGKAIPQMQFDIRYVSSHNFVGRKVHGYEEPACLLTGPAVDALKKVEAKLLPRGLTLKAYDCYRPQRAVDDFVSWAADMEETRMQAEFYPSVPKNRLFDEGYIAAHSGHSRGSTIDLTIVPVNSNVPRFTTDMPLVDCAAPKAQRAPDNSLDFGTGFDCFSPVSHPSYQAISPQAKANRLLLQTLMVEAGFVPLETEWWHFTLKDEPYPETYFDFPVKPISP</sequence>
<comment type="caution">
    <text evidence="12">The sequence shown here is derived from an EMBL/GenBank/DDBJ whole genome shotgun (WGS) entry which is preliminary data.</text>
</comment>
<dbReference type="EC" id="3.4.13.22" evidence="9 10"/>
<accession>A0ABQ1FUF7</accession>
<dbReference type="InterPro" id="IPR000755">
    <property type="entry name" value="A_A_dipeptidase"/>
</dbReference>
<evidence type="ECO:0000313" key="12">
    <source>
        <dbReference type="EMBL" id="GGA29976.1"/>
    </source>
</evidence>
<feature type="active site" description="Proton donor/acceptor" evidence="9">
    <location>
        <position position="237"/>
    </location>
</feature>
<evidence type="ECO:0000256" key="7">
    <source>
        <dbReference type="ARBA" id="ARBA00023049"/>
    </source>
</evidence>
<dbReference type="RefSeq" id="WP_188794399.1">
    <property type="nucleotide sequence ID" value="NZ_BMJA01000001.1"/>
</dbReference>
<evidence type="ECO:0000256" key="2">
    <source>
        <dbReference type="ARBA" id="ARBA00022670"/>
    </source>
</evidence>
<evidence type="ECO:0000256" key="5">
    <source>
        <dbReference type="ARBA" id="ARBA00022833"/>
    </source>
</evidence>
<dbReference type="CDD" id="cd14817">
    <property type="entry name" value="D-Ala-D-Ala_dipeptidase_VanX"/>
    <property type="match status" value="1"/>
</dbReference>
<evidence type="ECO:0000313" key="13">
    <source>
        <dbReference type="Proteomes" id="UP000620046"/>
    </source>
</evidence>
<feature type="binding site" evidence="9">
    <location>
        <position position="149"/>
    </location>
    <ligand>
        <name>Zn(2+)</name>
        <dbReference type="ChEBI" id="CHEBI:29105"/>
        <note>catalytic</note>
    </ligand>
</feature>
<evidence type="ECO:0000256" key="1">
    <source>
        <dbReference type="ARBA" id="ARBA00001362"/>
    </source>
</evidence>
<dbReference type="PANTHER" id="PTHR43126:SF1">
    <property type="entry name" value="D-ALANYL-D-ALANINE DIPEPTIDASE"/>
    <property type="match status" value="1"/>
</dbReference>
<proteinExistence type="inferred from homology"/>
<dbReference type="EMBL" id="BMJA01000001">
    <property type="protein sequence ID" value="GGA29976.1"/>
    <property type="molecule type" value="Genomic_DNA"/>
</dbReference>
<keyword evidence="13" id="KW-1185">Reference proteome</keyword>
<keyword evidence="4 9" id="KW-0378">Hydrolase</keyword>
<feature type="signal peptide" evidence="11">
    <location>
        <begin position="1"/>
        <end position="23"/>
    </location>
</feature>
<keyword evidence="8 10" id="KW-0961">Cell wall biogenesis/degradation</keyword>
<keyword evidence="3 9" id="KW-0479">Metal-binding</keyword>
<name>A0ABQ1FUF7_9GAMM</name>
<dbReference type="PIRSF" id="PIRSF026671">
    <property type="entry name" value="AA_dipeptidase"/>
    <property type="match status" value="1"/>
</dbReference>
<dbReference type="HAMAP" id="MF_01924">
    <property type="entry name" value="A_A_dipeptidase"/>
    <property type="match status" value="1"/>
</dbReference>
<dbReference type="Gene3D" id="3.30.1380.10">
    <property type="match status" value="1"/>
</dbReference>
<keyword evidence="7 9" id="KW-0482">Metalloprotease</keyword>
<feature type="binding site" evidence="9">
    <location>
        <position position="240"/>
    </location>
    <ligand>
        <name>Zn(2+)</name>
        <dbReference type="ChEBI" id="CHEBI:29105"/>
        <note>catalytic</note>
    </ligand>
</feature>
<organism evidence="12 13">
    <name type="scientific">Dyella nitratireducens</name>
    <dbReference type="NCBI Taxonomy" id="1849580"/>
    <lineage>
        <taxon>Bacteria</taxon>
        <taxon>Pseudomonadati</taxon>
        <taxon>Pseudomonadota</taxon>
        <taxon>Gammaproteobacteria</taxon>
        <taxon>Lysobacterales</taxon>
        <taxon>Rhodanobacteraceae</taxon>
        <taxon>Dyella</taxon>
    </lineage>
</organism>
<keyword evidence="2 9" id="KW-0645">Protease</keyword>
<comment type="catalytic activity">
    <reaction evidence="1 9 10">
        <text>D-alanyl-D-alanine + H2O = 2 D-alanine</text>
        <dbReference type="Rhea" id="RHEA:20661"/>
        <dbReference type="ChEBI" id="CHEBI:15377"/>
        <dbReference type="ChEBI" id="CHEBI:57416"/>
        <dbReference type="ChEBI" id="CHEBI:57822"/>
        <dbReference type="EC" id="3.4.13.22"/>
    </reaction>
</comment>
<evidence type="ECO:0000256" key="11">
    <source>
        <dbReference type="SAM" id="SignalP"/>
    </source>
</evidence>
<evidence type="ECO:0000256" key="10">
    <source>
        <dbReference type="PIRNR" id="PIRNR026671"/>
    </source>
</evidence>
<dbReference type="PANTHER" id="PTHR43126">
    <property type="entry name" value="D-ALANYL-D-ALANINE DIPEPTIDASE"/>
    <property type="match status" value="1"/>
</dbReference>
<feature type="binding site" evidence="9">
    <location>
        <position position="156"/>
    </location>
    <ligand>
        <name>Zn(2+)</name>
        <dbReference type="ChEBI" id="CHEBI:29105"/>
        <note>catalytic</note>
    </ligand>
</feature>
<reference evidence="13" key="1">
    <citation type="journal article" date="2019" name="Int. J. Syst. Evol. Microbiol.">
        <title>The Global Catalogue of Microorganisms (GCM) 10K type strain sequencing project: providing services to taxonomists for standard genome sequencing and annotation.</title>
        <authorList>
            <consortium name="The Broad Institute Genomics Platform"/>
            <consortium name="The Broad Institute Genome Sequencing Center for Infectious Disease"/>
            <person name="Wu L."/>
            <person name="Ma J."/>
        </authorList>
    </citation>
    <scope>NUCLEOTIDE SEQUENCE [LARGE SCALE GENOMIC DNA]</scope>
    <source>
        <strain evidence="13">CGMCC 1.15439</strain>
    </source>
</reference>
<dbReference type="InterPro" id="IPR009045">
    <property type="entry name" value="Zn_M74/Hedgehog-like"/>
</dbReference>
<evidence type="ECO:0000256" key="8">
    <source>
        <dbReference type="ARBA" id="ARBA00023316"/>
    </source>
</evidence>
<keyword evidence="6 9" id="KW-0224">Dipeptidase</keyword>
<evidence type="ECO:0000256" key="6">
    <source>
        <dbReference type="ARBA" id="ARBA00022997"/>
    </source>
</evidence>